<proteinExistence type="predicted"/>
<organism evidence="1 2">
    <name type="scientific">Entomophthora muscae</name>
    <dbReference type="NCBI Taxonomy" id="34485"/>
    <lineage>
        <taxon>Eukaryota</taxon>
        <taxon>Fungi</taxon>
        <taxon>Fungi incertae sedis</taxon>
        <taxon>Zoopagomycota</taxon>
        <taxon>Entomophthoromycotina</taxon>
        <taxon>Entomophthoromycetes</taxon>
        <taxon>Entomophthorales</taxon>
        <taxon>Entomophthoraceae</taxon>
        <taxon>Entomophthora</taxon>
    </lineage>
</organism>
<sequence>MKLTVFSWILVYITASEVALSSDPQELELYNDYCFEQQSTIDALFRPLETFPRILDKAVKMLYSNKNELVMYSKLVLVTMLSRMNDIHKGPLAAHLLYRDSLHSYGVDSIRKLYFDQLRKVELIKQTAQSRAFEVMLVHSSDVDFFKHFIYHQETLAQIDSRTMASIRNINKAYIQLLSNLDTFCQKEEALLMKFHNFSP</sequence>
<dbReference type="Proteomes" id="UP001165960">
    <property type="component" value="Unassembled WGS sequence"/>
</dbReference>
<comment type="caution">
    <text evidence="1">The sequence shown here is derived from an EMBL/GenBank/DDBJ whole genome shotgun (WGS) entry which is preliminary data.</text>
</comment>
<name>A0ACC2S565_9FUNG</name>
<accession>A0ACC2S565</accession>
<reference evidence="1" key="1">
    <citation type="submission" date="2022-04" db="EMBL/GenBank/DDBJ databases">
        <title>Genome of the entomopathogenic fungus Entomophthora muscae.</title>
        <authorList>
            <person name="Elya C."/>
            <person name="Lovett B.R."/>
            <person name="Lee E."/>
            <person name="Macias A.M."/>
            <person name="Hajek A.E."/>
            <person name="De Bivort B.L."/>
            <person name="Kasson M.T."/>
            <person name="De Fine Licht H.H."/>
            <person name="Stajich J.E."/>
        </authorList>
    </citation>
    <scope>NUCLEOTIDE SEQUENCE</scope>
    <source>
        <strain evidence="1">Berkeley</strain>
    </source>
</reference>
<keyword evidence="2" id="KW-1185">Reference proteome</keyword>
<evidence type="ECO:0000313" key="1">
    <source>
        <dbReference type="EMBL" id="KAJ9057362.1"/>
    </source>
</evidence>
<gene>
    <name evidence="1" type="ORF">DSO57_1023456</name>
</gene>
<evidence type="ECO:0000313" key="2">
    <source>
        <dbReference type="Proteomes" id="UP001165960"/>
    </source>
</evidence>
<protein>
    <submittedName>
        <fullName evidence="1">Uncharacterized protein</fullName>
    </submittedName>
</protein>
<dbReference type="EMBL" id="QTSX02005802">
    <property type="protein sequence ID" value="KAJ9057362.1"/>
    <property type="molecule type" value="Genomic_DNA"/>
</dbReference>